<reference evidence="1 2" key="1">
    <citation type="submission" date="2019-10" db="EMBL/GenBank/DDBJ databases">
        <authorList>
            <person name="Palmer J.M."/>
        </authorList>
    </citation>
    <scope>NUCLEOTIDE SEQUENCE [LARGE SCALE GENOMIC DNA]</scope>
    <source>
        <strain evidence="1 2">TWF506</strain>
    </source>
</reference>
<keyword evidence="2" id="KW-1185">Reference proteome</keyword>
<protein>
    <recommendedName>
        <fullName evidence="3">F-box domain-containing protein</fullName>
    </recommendedName>
</protein>
<dbReference type="AlphaFoldDB" id="A0AAN8NA69"/>
<gene>
    <name evidence="1" type="ORF">TWF506_009797</name>
</gene>
<dbReference type="EMBL" id="JAVHJM010000007">
    <property type="protein sequence ID" value="KAK6510696.1"/>
    <property type="molecule type" value="Genomic_DNA"/>
</dbReference>
<organism evidence="1 2">
    <name type="scientific">Arthrobotrys conoides</name>
    <dbReference type="NCBI Taxonomy" id="74498"/>
    <lineage>
        <taxon>Eukaryota</taxon>
        <taxon>Fungi</taxon>
        <taxon>Dikarya</taxon>
        <taxon>Ascomycota</taxon>
        <taxon>Pezizomycotina</taxon>
        <taxon>Orbiliomycetes</taxon>
        <taxon>Orbiliales</taxon>
        <taxon>Orbiliaceae</taxon>
        <taxon>Arthrobotrys</taxon>
    </lineage>
</organism>
<evidence type="ECO:0000313" key="2">
    <source>
        <dbReference type="Proteomes" id="UP001307849"/>
    </source>
</evidence>
<comment type="caution">
    <text evidence="1">The sequence shown here is derived from an EMBL/GenBank/DDBJ whole genome shotgun (WGS) entry which is preliminary data.</text>
</comment>
<sequence length="347" mass="40490">MSSKYPPCPLLFLPAEIHIEILSRLPTITEQICASIAYPPWAILISKTESLKRQRYAINRPWKCAALHNLLSPSHYHTFFGLTTKSGQITSYNLYTFDRHHDDWHRELAKVVRYRAQFPHRYGPGKRIFEDDDLDLGVNRRDYTNFYRLLRNLNISEYSFIDEPLFSPFLEKQVVEEDWKLPLDLSFQNERYEWALLGKMVLQGFPVSFRSTECPFVRDHRHFFTFYIPGTEPSLASGLTLRNLAEMAVNQLQKKIPLVLGSTPITNLIGPLHPDRSTGLMKSEGLDPEKEHIILFDENWYKKSFHDGEAGVSVIILPYDDDEKKIVTKKVLDREDASKRMDIPRLY</sequence>
<proteinExistence type="predicted"/>
<name>A0AAN8NA69_9PEZI</name>
<dbReference type="Proteomes" id="UP001307849">
    <property type="component" value="Unassembled WGS sequence"/>
</dbReference>
<evidence type="ECO:0008006" key="3">
    <source>
        <dbReference type="Google" id="ProtNLM"/>
    </source>
</evidence>
<accession>A0AAN8NA69</accession>
<evidence type="ECO:0000313" key="1">
    <source>
        <dbReference type="EMBL" id="KAK6510696.1"/>
    </source>
</evidence>